<gene>
    <name evidence="1" type="ORF">ACFSBH_17970</name>
</gene>
<organism evidence="1 2">
    <name type="scientific">Oceanobacillus luteolus</name>
    <dbReference type="NCBI Taxonomy" id="1274358"/>
    <lineage>
        <taxon>Bacteria</taxon>
        <taxon>Bacillati</taxon>
        <taxon>Bacillota</taxon>
        <taxon>Bacilli</taxon>
        <taxon>Bacillales</taxon>
        <taxon>Bacillaceae</taxon>
        <taxon>Oceanobacillus</taxon>
    </lineage>
</organism>
<accession>A0ABW4HV62</accession>
<evidence type="ECO:0000313" key="1">
    <source>
        <dbReference type="EMBL" id="MFD1609508.1"/>
    </source>
</evidence>
<evidence type="ECO:0000313" key="2">
    <source>
        <dbReference type="Proteomes" id="UP001597221"/>
    </source>
</evidence>
<reference evidence="2" key="1">
    <citation type="journal article" date="2019" name="Int. J. Syst. Evol. Microbiol.">
        <title>The Global Catalogue of Microorganisms (GCM) 10K type strain sequencing project: providing services to taxonomists for standard genome sequencing and annotation.</title>
        <authorList>
            <consortium name="The Broad Institute Genomics Platform"/>
            <consortium name="The Broad Institute Genome Sequencing Center for Infectious Disease"/>
            <person name="Wu L."/>
            <person name="Ma J."/>
        </authorList>
    </citation>
    <scope>NUCLEOTIDE SEQUENCE [LARGE SCALE GENOMIC DNA]</scope>
    <source>
        <strain evidence="2">CGMCC 1.12376</strain>
    </source>
</reference>
<dbReference type="EMBL" id="JBHUDE010000158">
    <property type="protein sequence ID" value="MFD1609508.1"/>
    <property type="molecule type" value="Genomic_DNA"/>
</dbReference>
<protein>
    <submittedName>
        <fullName evidence="1">Uncharacterized protein</fullName>
    </submittedName>
</protein>
<keyword evidence="2" id="KW-1185">Reference proteome</keyword>
<name>A0ABW4HV62_9BACI</name>
<dbReference type="Proteomes" id="UP001597221">
    <property type="component" value="Unassembled WGS sequence"/>
</dbReference>
<sequence>MFEAGQGAAYMSQGENMDKVKKLSVVNNEAYMNKIGRPGAFGAMEDAKMVDEGALTSVQYYNKLQDDDAEGK</sequence>
<comment type="caution">
    <text evidence="1">The sequence shown here is derived from an EMBL/GenBank/DDBJ whole genome shotgun (WGS) entry which is preliminary data.</text>
</comment>
<dbReference type="RefSeq" id="WP_251515079.1">
    <property type="nucleotide sequence ID" value="NZ_JAMBON010000023.1"/>
</dbReference>
<proteinExistence type="predicted"/>